<protein>
    <recommendedName>
        <fullName evidence="8">F-box/WD repeat-containing protein 7</fullName>
    </recommendedName>
</protein>
<dbReference type="GO" id="GO:1903955">
    <property type="term" value="P:positive regulation of protein targeting to mitochondrion"/>
    <property type="evidence" value="ECO:0007669"/>
    <property type="project" value="Ensembl"/>
</dbReference>
<evidence type="ECO:0000256" key="3">
    <source>
        <dbReference type="ARBA" id="ARBA00022553"/>
    </source>
</evidence>
<dbReference type="GO" id="GO:0001944">
    <property type="term" value="P:vasculature development"/>
    <property type="evidence" value="ECO:0007669"/>
    <property type="project" value="UniProtKB-ARBA"/>
</dbReference>
<reference evidence="12" key="3">
    <citation type="submission" date="2025-09" db="UniProtKB">
        <authorList>
            <consortium name="Ensembl"/>
        </authorList>
    </citation>
    <scope>IDENTIFICATION</scope>
</reference>
<evidence type="ECO:0000256" key="8">
    <source>
        <dbReference type="ARBA" id="ARBA00039915"/>
    </source>
</evidence>
<evidence type="ECO:0000256" key="5">
    <source>
        <dbReference type="ARBA" id="ARBA00022737"/>
    </source>
</evidence>
<reference evidence="12" key="2">
    <citation type="submission" date="2025-08" db="UniProtKB">
        <authorList>
            <consortium name="Ensembl"/>
        </authorList>
    </citation>
    <scope>IDENTIFICATION</scope>
</reference>
<dbReference type="GO" id="GO:0042802">
    <property type="term" value="F:identical protein binding"/>
    <property type="evidence" value="ECO:0007669"/>
    <property type="project" value="Ensembl"/>
</dbReference>
<dbReference type="CDD" id="cd00200">
    <property type="entry name" value="WD40"/>
    <property type="match status" value="1"/>
</dbReference>
<dbReference type="GO" id="GO:2000059">
    <property type="term" value="P:negative regulation of ubiquitin-dependent protein catabolic process"/>
    <property type="evidence" value="ECO:0007669"/>
    <property type="project" value="Ensembl"/>
</dbReference>
<dbReference type="GO" id="GO:1901800">
    <property type="term" value="P:positive regulation of proteasomal protein catabolic process"/>
    <property type="evidence" value="ECO:0007669"/>
    <property type="project" value="Ensembl"/>
</dbReference>
<evidence type="ECO:0000256" key="7">
    <source>
        <dbReference type="ARBA" id="ARBA00023242"/>
    </source>
</evidence>
<dbReference type="SUPFAM" id="SSF50978">
    <property type="entry name" value="WD40 repeat-like"/>
    <property type="match status" value="1"/>
</dbReference>
<dbReference type="InterPro" id="IPR020472">
    <property type="entry name" value="WD40_PAC1"/>
</dbReference>
<keyword evidence="13" id="KW-1185">Reference proteome</keyword>
<dbReference type="PROSITE" id="PS50181">
    <property type="entry name" value="FBOX"/>
    <property type="match status" value="1"/>
</dbReference>
<evidence type="ECO:0000256" key="1">
    <source>
        <dbReference type="ARBA" id="ARBA00004123"/>
    </source>
</evidence>
<feature type="region of interest" description="Disordered" evidence="10">
    <location>
        <begin position="1"/>
        <end position="115"/>
    </location>
</feature>
<dbReference type="GO" id="GO:1990452">
    <property type="term" value="C:Parkin-FBXW7-Cul1 ubiquitin ligase complex"/>
    <property type="evidence" value="ECO:0007669"/>
    <property type="project" value="Ensembl"/>
</dbReference>
<dbReference type="GO" id="GO:0031625">
    <property type="term" value="F:ubiquitin protein ligase binding"/>
    <property type="evidence" value="ECO:0007669"/>
    <property type="project" value="Ensembl"/>
</dbReference>
<feature type="repeat" description="WD" evidence="9">
    <location>
        <begin position="544"/>
        <end position="583"/>
    </location>
</feature>
<dbReference type="GO" id="GO:0005634">
    <property type="term" value="C:nucleus"/>
    <property type="evidence" value="ECO:0007669"/>
    <property type="project" value="UniProtKB-SubCell"/>
</dbReference>
<evidence type="ECO:0000256" key="2">
    <source>
        <dbReference type="ARBA" id="ARBA00004906"/>
    </source>
</evidence>
<dbReference type="GO" id="GO:0016567">
    <property type="term" value="P:protein ubiquitination"/>
    <property type="evidence" value="ECO:0007669"/>
    <property type="project" value="Ensembl"/>
</dbReference>
<dbReference type="Proteomes" id="UP000694554">
    <property type="component" value="Chromosome 5"/>
</dbReference>
<dbReference type="PROSITE" id="PS50294">
    <property type="entry name" value="WD_REPEATS_REGION"/>
    <property type="match status" value="6"/>
</dbReference>
<dbReference type="Gene3D" id="1.20.1280.50">
    <property type="match status" value="1"/>
</dbReference>
<evidence type="ECO:0000256" key="6">
    <source>
        <dbReference type="ARBA" id="ARBA00022786"/>
    </source>
</evidence>
<dbReference type="InterPro" id="IPR036322">
    <property type="entry name" value="WD40_repeat_dom_sf"/>
</dbReference>
<dbReference type="FunFam" id="2.130.10.10:FF:000032">
    <property type="entry name" value="F-box/WD repeat-containing protein 7 isoform X1"/>
    <property type="match status" value="1"/>
</dbReference>
<evidence type="ECO:0000256" key="10">
    <source>
        <dbReference type="SAM" id="MobiDB-lite"/>
    </source>
</evidence>
<feature type="compositionally biased region" description="Acidic residues" evidence="10">
    <location>
        <begin position="55"/>
        <end position="97"/>
    </location>
</feature>
<feature type="repeat" description="WD" evidence="9">
    <location>
        <begin position="627"/>
        <end position="666"/>
    </location>
</feature>
<keyword evidence="5" id="KW-0677">Repeat</keyword>
<dbReference type="SUPFAM" id="SSF81383">
    <property type="entry name" value="F-box domain"/>
    <property type="match status" value="1"/>
</dbReference>
<dbReference type="GO" id="GO:0042752">
    <property type="term" value="P:regulation of circadian rhythm"/>
    <property type="evidence" value="ECO:0007669"/>
    <property type="project" value="Ensembl"/>
</dbReference>
<dbReference type="Gene3D" id="2.130.10.10">
    <property type="entry name" value="YVTN repeat-like/Quinoprotein amine dehydrogenase"/>
    <property type="match status" value="1"/>
</dbReference>
<organism evidence="12 13">
    <name type="scientific">Phocoena sinus</name>
    <name type="common">Vaquita</name>
    <dbReference type="NCBI Taxonomy" id="42100"/>
    <lineage>
        <taxon>Eukaryota</taxon>
        <taxon>Metazoa</taxon>
        <taxon>Chordata</taxon>
        <taxon>Craniata</taxon>
        <taxon>Vertebrata</taxon>
        <taxon>Euteleostomi</taxon>
        <taxon>Mammalia</taxon>
        <taxon>Eutheria</taxon>
        <taxon>Laurasiatheria</taxon>
        <taxon>Artiodactyla</taxon>
        <taxon>Whippomorpha</taxon>
        <taxon>Cetacea</taxon>
        <taxon>Odontoceti</taxon>
        <taxon>Phocoenidae</taxon>
        <taxon>Phocoena</taxon>
    </lineage>
</organism>
<keyword evidence="6" id="KW-0833">Ubl conjugation pathway</keyword>
<comment type="subcellular location">
    <subcellularLocation>
        <location evidence="1">Nucleus</location>
    </subcellularLocation>
</comment>
<reference evidence="12" key="1">
    <citation type="submission" date="2019-08" db="EMBL/GenBank/DDBJ databases">
        <title>Phocoena sinus (Vaquita) genome, mPhoSin1, primary haplotype.</title>
        <authorList>
            <person name="Morin P."/>
            <person name="Mountcastle J."/>
            <person name="Fungtammasan C."/>
            <person name="Rhie A."/>
            <person name="Rojas-Bracho L."/>
            <person name="Smith C.R."/>
            <person name="Taylor B.L."/>
            <person name="Gulland F.M.D."/>
            <person name="Musser W."/>
            <person name="Houck M."/>
            <person name="Haase B."/>
            <person name="Paez S."/>
            <person name="Howe K."/>
            <person name="Torrance J."/>
            <person name="Formenti G."/>
            <person name="Phillippy A."/>
            <person name="Ryder O."/>
            <person name="Jarvis E.D."/>
            <person name="Fedrigo O."/>
        </authorList>
    </citation>
    <scope>NUCLEOTIDE SEQUENCE [LARGE SCALE GENOMIC DNA]</scope>
</reference>
<comment type="pathway">
    <text evidence="2">Protein modification; protein ubiquitination.</text>
</comment>
<dbReference type="InterPro" id="IPR015943">
    <property type="entry name" value="WD40/YVTN_repeat-like_dom_sf"/>
</dbReference>
<dbReference type="GO" id="GO:1903378">
    <property type="term" value="P:positive regulation of oxidative stress-induced neuron intrinsic apoptotic signaling pathway"/>
    <property type="evidence" value="ECO:0007669"/>
    <property type="project" value="Ensembl"/>
</dbReference>
<evidence type="ECO:0000259" key="11">
    <source>
        <dbReference type="PROSITE" id="PS50181"/>
    </source>
</evidence>
<dbReference type="GO" id="GO:0043130">
    <property type="term" value="F:ubiquitin binding"/>
    <property type="evidence" value="ECO:0007669"/>
    <property type="project" value="TreeGrafter"/>
</dbReference>
<dbReference type="GO" id="GO:0010629">
    <property type="term" value="P:negative regulation of gene expression"/>
    <property type="evidence" value="ECO:0007669"/>
    <property type="project" value="Ensembl"/>
</dbReference>
<dbReference type="Pfam" id="PF00400">
    <property type="entry name" value="WD40"/>
    <property type="match status" value="7"/>
</dbReference>
<dbReference type="GO" id="GO:0031398">
    <property type="term" value="P:positive regulation of protein ubiquitination"/>
    <property type="evidence" value="ECO:0007669"/>
    <property type="project" value="Ensembl"/>
</dbReference>
<dbReference type="InterPro" id="IPR001810">
    <property type="entry name" value="F-box_dom"/>
</dbReference>
<gene>
    <name evidence="12" type="primary">FBXW7</name>
</gene>
<dbReference type="Pfam" id="PF12937">
    <property type="entry name" value="F-box-like"/>
    <property type="match status" value="1"/>
</dbReference>
<feature type="repeat" description="WD" evidence="9">
    <location>
        <begin position="584"/>
        <end position="623"/>
    </location>
</feature>
<dbReference type="CDD" id="cd22133">
    <property type="entry name" value="F-box_FBXW7"/>
    <property type="match status" value="1"/>
</dbReference>
<dbReference type="AlphaFoldDB" id="A0A8C9BZ35"/>
<dbReference type="GO" id="GO:0097027">
    <property type="term" value="F:ubiquitin-protein transferase activator activity"/>
    <property type="evidence" value="ECO:0007669"/>
    <property type="project" value="Ensembl"/>
</dbReference>
<dbReference type="GO" id="GO:0031146">
    <property type="term" value="P:SCF-dependent proteasomal ubiquitin-dependent protein catabolic process"/>
    <property type="evidence" value="ECO:0007669"/>
    <property type="project" value="Ensembl"/>
</dbReference>
<dbReference type="GO" id="GO:0050816">
    <property type="term" value="F:phosphothreonine residue binding"/>
    <property type="evidence" value="ECO:0007669"/>
    <property type="project" value="Ensembl"/>
</dbReference>
<dbReference type="GO" id="GO:0005737">
    <property type="term" value="C:cytoplasm"/>
    <property type="evidence" value="ECO:0007669"/>
    <property type="project" value="Ensembl"/>
</dbReference>
<evidence type="ECO:0000256" key="4">
    <source>
        <dbReference type="ARBA" id="ARBA00022574"/>
    </source>
</evidence>
<dbReference type="FunFam" id="1.20.1280.50:FF:000004">
    <property type="entry name" value="F-box/WD repeat-containing protein 7 isoform X1"/>
    <property type="match status" value="1"/>
</dbReference>
<keyword evidence="4 9" id="KW-0853">WD repeat</keyword>
<dbReference type="GO" id="GO:0007346">
    <property type="term" value="P:regulation of mitotic cell cycle"/>
    <property type="evidence" value="ECO:0007669"/>
    <property type="project" value="Ensembl"/>
</dbReference>
<dbReference type="GO" id="GO:1901524">
    <property type="term" value="P:regulation of mitophagy"/>
    <property type="evidence" value="ECO:0007669"/>
    <property type="project" value="Ensembl"/>
</dbReference>
<accession>A0A8C9BZ35</accession>
<dbReference type="GO" id="GO:2000060">
    <property type="term" value="P:positive regulation of ubiquitin-dependent protein catabolic process"/>
    <property type="evidence" value="ECO:0007669"/>
    <property type="project" value="Ensembl"/>
</dbReference>
<dbReference type="InterPro" id="IPR036047">
    <property type="entry name" value="F-box-like_dom_sf"/>
</dbReference>
<dbReference type="SMART" id="SM00256">
    <property type="entry name" value="FBOX"/>
    <property type="match status" value="1"/>
</dbReference>
<feature type="repeat" description="WD" evidence="9">
    <location>
        <begin position="424"/>
        <end position="463"/>
    </location>
</feature>
<feature type="repeat" description="WD" evidence="9">
    <location>
        <begin position="398"/>
        <end position="423"/>
    </location>
</feature>
<dbReference type="PRINTS" id="PR00320">
    <property type="entry name" value="GPROTEINBRPT"/>
</dbReference>
<dbReference type="GeneTree" id="ENSGT00940000154986"/>
<feature type="domain" description="F-box" evidence="11">
    <location>
        <begin position="285"/>
        <end position="331"/>
    </location>
</feature>
<dbReference type="GO" id="GO:0007062">
    <property type="term" value="P:sister chromatid cohesion"/>
    <property type="evidence" value="ECO:0007669"/>
    <property type="project" value="Ensembl"/>
</dbReference>
<feature type="compositionally biased region" description="Basic and acidic residues" evidence="10">
    <location>
        <begin position="98"/>
        <end position="107"/>
    </location>
</feature>
<dbReference type="PROSITE" id="PS50082">
    <property type="entry name" value="WD_REPEATS_2"/>
    <property type="match status" value="7"/>
</dbReference>
<dbReference type="Ensembl" id="ENSPSNT00000016426.1">
    <property type="protein sequence ID" value="ENSPSNP00000014538.1"/>
    <property type="gene ID" value="ENSPSNG00000010559.1"/>
</dbReference>
<dbReference type="GO" id="GO:0019005">
    <property type="term" value="C:SCF ubiquitin ligase complex"/>
    <property type="evidence" value="ECO:0007669"/>
    <property type="project" value="Ensembl"/>
</dbReference>
<dbReference type="GO" id="GO:0030332">
    <property type="term" value="F:cyclin binding"/>
    <property type="evidence" value="ECO:0007669"/>
    <property type="project" value="Ensembl"/>
</dbReference>
<evidence type="ECO:0000313" key="13">
    <source>
        <dbReference type="Proteomes" id="UP000694554"/>
    </source>
</evidence>
<name>A0A8C9BZ35_PHOSS</name>
<feature type="repeat" description="WD" evidence="9">
    <location>
        <begin position="504"/>
        <end position="543"/>
    </location>
</feature>
<dbReference type="PROSITE" id="PS00678">
    <property type="entry name" value="WD_REPEATS_1"/>
    <property type="match status" value="5"/>
</dbReference>
<keyword evidence="7" id="KW-0539">Nucleus</keyword>
<dbReference type="PANTHER" id="PTHR19849">
    <property type="entry name" value="PHOSPHOLIPASE A-2-ACTIVATING PROTEIN"/>
    <property type="match status" value="1"/>
</dbReference>
<dbReference type="GO" id="GO:2001205">
    <property type="term" value="P:negative regulation of osteoclast development"/>
    <property type="evidence" value="ECO:0007669"/>
    <property type="project" value="Ensembl"/>
</dbReference>
<proteinExistence type="predicted"/>
<feature type="repeat" description="WD" evidence="9">
    <location>
        <begin position="464"/>
        <end position="503"/>
    </location>
</feature>
<dbReference type="GO" id="GO:0045944">
    <property type="term" value="P:positive regulation of transcription by RNA polymerase II"/>
    <property type="evidence" value="ECO:0007669"/>
    <property type="project" value="Ensembl"/>
</dbReference>
<dbReference type="PANTHER" id="PTHR19849:SF1">
    <property type="entry name" value="F-BOX_WD REPEAT-CONTAINING PROTEIN 7"/>
    <property type="match status" value="1"/>
</dbReference>
<dbReference type="GO" id="GO:0010992">
    <property type="term" value="P:ubiquitin recycling"/>
    <property type="evidence" value="ECO:0007669"/>
    <property type="project" value="TreeGrafter"/>
</dbReference>
<dbReference type="InterPro" id="IPR019775">
    <property type="entry name" value="WD40_repeat_CS"/>
</dbReference>
<keyword evidence="3" id="KW-0597">Phosphoprotein</keyword>
<dbReference type="SMART" id="SM00320">
    <property type="entry name" value="WD40"/>
    <property type="match status" value="8"/>
</dbReference>
<evidence type="ECO:0000256" key="9">
    <source>
        <dbReference type="PROSITE-ProRule" id="PRU00221"/>
    </source>
</evidence>
<evidence type="ECO:0000313" key="12">
    <source>
        <dbReference type="Ensembl" id="ENSPSNP00000014538.1"/>
    </source>
</evidence>
<sequence length="714" mass="80299">MNRVVEEEQQQQLRQQEEEHTARNGEVVGAEPRPGDQSDSQQGQLEENNNRFISVDEDSSGNQEEQEEDEEHAGEQDEEDEEEEEMDQESDDFDQSDDSSREDEHTHSNSVTNSSSIVDLPIHQLSSPFYTKTTKVTPKLSLKGPSFTQASVLHFYLSLGHCHLSGPLKAKTTTMKRKLDHGSEVRSFSLGKKPCKVSEYTSTAGLVPCSATPTTFGDLRAANGQGQQRRRITSVQPPTGLQEWLKMFQSWSGPEKLLALDELIDSCEPTQVKHMMQVIEPQFQRDFISLLPKELALYVLSFLEPKDLLQAAQTCRYWRILAEDNLLWREKCKEEGIDEPLHIKRRKVIKPGFIHSPWKSAYIRQHRIDTNWRRGELKSPKVLKGHDDHVITCLQFCGNRIVSGSDDNTLKVWSAVTGKCLRTLVGHTGGVWSSQMRDNIIISGSTDRTLKVWNAETGECIHTLYGHTSTVRCMHLHEKRVVSGSRDATLRVWDIETGQCLHVLMGHVAAVRCVQYDGRRVVSGAYDFMVKVWDPETETCLHTLQGHTNRVYSLQFDGIHVVSGSLDTSIRVWDVETGNCIHTLTGHQSLTSGMELKDNILVSGNADSTVKIWDIKTGQCLQTLQGPNKHQSAVTCLQFNKNFVITSSDDGTVKLWDLKTGEFIRNLVTLESGGSGGVVWRIRASNTKLVCAVGSRNGTEETKLLVLDFDVDMK</sequence>
<dbReference type="GO" id="GO:1990756">
    <property type="term" value="F:ubiquitin-like ligase-substrate adaptor activity"/>
    <property type="evidence" value="ECO:0007669"/>
    <property type="project" value="Ensembl"/>
</dbReference>
<dbReference type="InterPro" id="IPR001680">
    <property type="entry name" value="WD40_rpt"/>
</dbReference>
<feature type="compositionally biased region" description="Polar residues" evidence="10">
    <location>
        <begin position="37"/>
        <end position="52"/>
    </location>
</feature>